<dbReference type="AlphaFoldDB" id="A0A2M7G9C6"/>
<evidence type="ECO:0000259" key="1">
    <source>
        <dbReference type="PROSITE" id="PS50006"/>
    </source>
</evidence>
<comment type="caution">
    <text evidence="2">The sequence shown here is derived from an EMBL/GenBank/DDBJ whole genome shotgun (WGS) entry which is preliminary data.</text>
</comment>
<evidence type="ECO:0000313" key="3">
    <source>
        <dbReference type="Proteomes" id="UP000231019"/>
    </source>
</evidence>
<dbReference type="PROSITE" id="PS50006">
    <property type="entry name" value="FHA_DOMAIN"/>
    <property type="match status" value="1"/>
</dbReference>
<gene>
    <name evidence="2" type="ORF">COW36_05260</name>
</gene>
<dbReference type="Proteomes" id="UP000231019">
    <property type="component" value="Unassembled WGS sequence"/>
</dbReference>
<dbReference type="Pfam" id="PF00498">
    <property type="entry name" value="FHA"/>
    <property type="match status" value="1"/>
</dbReference>
<proteinExistence type="predicted"/>
<dbReference type="EMBL" id="PFFQ01000012">
    <property type="protein sequence ID" value="PIW18705.1"/>
    <property type="molecule type" value="Genomic_DNA"/>
</dbReference>
<dbReference type="SUPFAM" id="SSF49879">
    <property type="entry name" value="SMAD/FHA domain"/>
    <property type="match status" value="1"/>
</dbReference>
<accession>A0A2M7G9C6</accession>
<dbReference type="InterPro" id="IPR008984">
    <property type="entry name" value="SMAD_FHA_dom_sf"/>
</dbReference>
<dbReference type="Gene3D" id="2.60.200.20">
    <property type="match status" value="1"/>
</dbReference>
<reference evidence="2 3" key="1">
    <citation type="submission" date="2017-09" db="EMBL/GenBank/DDBJ databases">
        <title>Depth-based differentiation of microbial function through sediment-hosted aquifers and enrichment of novel symbionts in the deep terrestrial subsurface.</title>
        <authorList>
            <person name="Probst A.J."/>
            <person name="Ladd B."/>
            <person name="Jarett J.K."/>
            <person name="Geller-Mcgrath D.E."/>
            <person name="Sieber C.M."/>
            <person name="Emerson J.B."/>
            <person name="Anantharaman K."/>
            <person name="Thomas B.C."/>
            <person name="Malmstrom R."/>
            <person name="Stieglmeier M."/>
            <person name="Klingl A."/>
            <person name="Woyke T."/>
            <person name="Ryan C.M."/>
            <person name="Banfield J.F."/>
        </authorList>
    </citation>
    <scope>NUCLEOTIDE SEQUENCE [LARGE SCALE GENOMIC DNA]</scope>
    <source>
        <strain evidence="2">CG17_big_fil_post_rev_8_21_14_2_50_48_46</strain>
    </source>
</reference>
<protein>
    <recommendedName>
        <fullName evidence="1">FHA domain-containing protein</fullName>
    </recommendedName>
</protein>
<dbReference type="SMART" id="SM00240">
    <property type="entry name" value="FHA"/>
    <property type="match status" value="1"/>
</dbReference>
<sequence length="206" mass="22971">MVTPMDTTMNLEAIMDSLRTEFSALGYAWELVMRGVHYHLLDENSLLTLLQHLHQHQDYILDELAFEFIADQLRIKLLDESETCSAPLMFRALAQVQTRLGKGPAPLLVSESPQLRLKDKAGETVLSIPTGQRVLVGRGPDCDLSFPSPQLGRRQAYFQCIEGVWTVEDAESPSGTYVNDEKINRATPLQEGDQILLGGVLLSVAY</sequence>
<dbReference type="InterPro" id="IPR000253">
    <property type="entry name" value="FHA_dom"/>
</dbReference>
<organism evidence="2 3">
    <name type="scientific">bacterium (Candidatus Blackallbacteria) CG17_big_fil_post_rev_8_21_14_2_50_48_46</name>
    <dbReference type="NCBI Taxonomy" id="2014261"/>
    <lineage>
        <taxon>Bacteria</taxon>
        <taxon>Candidatus Blackallbacteria</taxon>
    </lineage>
</organism>
<dbReference type="CDD" id="cd00060">
    <property type="entry name" value="FHA"/>
    <property type="match status" value="1"/>
</dbReference>
<feature type="domain" description="FHA" evidence="1">
    <location>
        <begin position="134"/>
        <end position="183"/>
    </location>
</feature>
<name>A0A2M7G9C6_9BACT</name>
<evidence type="ECO:0000313" key="2">
    <source>
        <dbReference type="EMBL" id="PIW18705.1"/>
    </source>
</evidence>